<keyword evidence="3" id="KW-0804">Transcription</keyword>
<evidence type="ECO:0000256" key="3">
    <source>
        <dbReference type="ARBA" id="ARBA00023163"/>
    </source>
</evidence>
<name>A0AAW8JC81_9GAMM</name>
<reference evidence="6" key="1">
    <citation type="submission" date="2023-08" db="EMBL/GenBank/DDBJ databases">
        <title>Emergence of clinically-relevant ST2 carbapenem-resistant Acinetobacter baumannii strains in hospital sewages in Zhejiang, East of China.</title>
        <authorList>
            <person name="Kaichao C."/>
            <person name="Zhang R."/>
        </authorList>
    </citation>
    <scope>NUCLEOTIDE SEQUENCE</scope>
    <source>
        <strain evidence="6">M-SY-60</strain>
    </source>
</reference>
<dbReference type="Pfam" id="PF00440">
    <property type="entry name" value="TetR_N"/>
    <property type="match status" value="1"/>
</dbReference>
<dbReference type="Pfam" id="PF16859">
    <property type="entry name" value="TetR_C_11"/>
    <property type="match status" value="1"/>
</dbReference>
<dbReference type="Proteomes" id="UP001243195">
    <property type="component" value="Unassembled WGS sequence"/>
</dbReference>
<dbReference type="PRINTS" id="PR00455">
    <property type="entry name" value="HTHTETR"/>
</dbReference>
<sequence length="186" mass="21606">MVDIEKTSRKKQEILNAVMAALDEHDYVNLTIEDVASRAGVGKSTIYRWWGHKSELVFEVFKLQTLSIFDLDFSKSLESNLKIQLLKLSKVLQTKVGRAALIVMTEHREAAGNFFRQYLRPKREEMHKLIQQSISNGEITSDYPFELMLDSLYAPIHYQIIFFNHAPDQDYIDQLVEMILSPVRVQ</sequence>
<accession>A0AAW8JC81</accession>
<evidence type="ECO:0000256" key="1">
    <source>
        <dbReference type="ARBA" id="ARBA00023015"/>
    </source>
</evidence>
<proteinExistence type="predicted"/>
<dbReference type="PANTHER" id="PTHR30055:SF148">
    <property type="entry name" value="TETR-FAMILY TRANSCRIPTIONAL REGULATOR"/>
    <property type="match status" value="1"/>
</dbReference>
<dbReference type="InterPro" id="IPR036271">
    <property type="entry name" value="Tet_transcr_reg_TetR-rel_C_sf"/>
</dbReference>
<dbReference type="EMBL" id="JAVIDA010000002">
    <property type="protein sequence ID" value="MDQ9070282.1"/>
    <property type="molecule type" value="Genomic_DNA"/>
</dbReference>
<evidence type="ECO:0000256" key="2">
    <source>
        <dbReference type="ARBA" id="ARBA00023125"/>
    </source>
</evidence>
<protein>
    <submittedName>
        <fullName evidence="6">TetR/AcrR family transcriptional regulator</fullName>
    </submittedName>
</protein>
<dbReference type="PROSITE" id="PS50977">
    <property type="entry name" value="HTH_TETR_2"/>
    <property type="match status" value="1"/>
</dbReference>
<feature type="domain" description="HTH tetR-type" evidence="5">
    <location>
        <begin position="8"/>
        <end position="68"/>
    </location>
</feature>
<evidence type="ECO:0000259" key="5">
    <source>
        <dbReference type="PROSITE" id="PS50977"/>
    </source>
</evidence>
<evidence type="ECO:0000313" key="6">
    <source>
        <dbReference type="EMBL" id="MDQ9070282.1"/>
    </source>
</evidence>
<dbReference type="InterPro" id="IPR009057">
    <property type="entry name" value="Homeodomain-like_sf"/>
</dbReference>
<dbReference type="InterPro" id="IPR050109">
    <property type="entry name" value="HTH-type_TetR-like_transc_reg"/>
</dbReference>
<keyword evidence="1" id="KW-0805">Transcription regulation</keyword>
<comment type="caution">
    <text evidence="6">The sequence shown here is derived from an EMBL/GenBank/DDBJ whole genome shotgun (WGS) entry which is preliminary data.</text>
</comment>
<dbReference type="SUPFAM" id="SSF46689">
    <property type="entry name" value="Homeodomain-like"/>
    <property type="match status" value="1"/>
</dbReference>
<dbReference type="PANTHER" id="PTHR30055">
    <property type="entry name" value="HTH-TYPE TRANSCRIPTIONAL REGULATOR RUTR"/>
    <property type="match status" value="1"/>
</dbReference>
<gene>
    <name evidence="6" type="ORF">RFH51_02210</name>
</gene>
<dbReference type="SUPFAM" id="SSF48498">
    <property type="entry name" value="Tetracyclin repressor-like, C-terminal domain"/>
    <property type="match status" value="1"/>
</dbReference>
<keyword evidence="2 4" id="KW-0238">DNA-binding</keyword>
<dbReference type="GO" id="GO:0000976">
    <property type="term" value="F:transcription cis-regulatory region binding"/>
    <property type="evidence" value="ECO:0007669"/>
    <property type="project" value="TreeGrafter"/>
</dbReference>
<dbReference type="InterPro" id="IPR001647">
    <property type="entry name" value="HTH_TetR"/>
</dbReference>
<dbReference type="AlphaFoldDB" id="A0AAW8JC81"/>
<evidence type="ECO:0000313" key="7">
    <source>
        <dbReference type="Proteomes" id="UP001243195"/>
    </source>
</evidence>
<organism evidence="6 7">
    <name type="scientific">Acinetobacter gerneri</name>
    <dbReference type="NCBI Taxonomy" id="202952"/>
    <lineage>
        <taxon>Bacteria</taxon>
        <taxon>Pseudomonadati</taxon>
        <taxon>Pseudomonadota</taxon>
        <taxon>Gammaproteobacteria</taxon>
        <taxon>Moraxellales</taxon>
        <taxon>Moraxellaceae</taxon>
        <taxon>Acinetobacter</taxon>
    </lineage>
</organism>
<dbReference type="Gene3D" id="1.10.10.60">
    <property type="entry name" value="Homeodomain-like"/>
    <property type="match status" value="1"/>
</dbReference>
<dbReference type="InterPro" id="IPR011075">
    <property type="entry name" value="TetR_C"/>
</dbReference>
<feature type="DNA-binding region" description="H-T-H motif" evidence="4">
    <location>
        <begin position="31"/>
        <end position="50"/>
    </location>
</feature>
<evidence type="ECO:0000256" key="4">
    <source>
        <dbReference type="PROSITE-ProRule" id="PRU00335"/>
    </source>
</evidence>
<dbReference type="RefSeq" id="WP_308955866.1">
    <property type="nucleotide sequence ID" value="NZ_JAVICY010000009.1"/>
</dbReference>
<dbReference type="Gene3D" id="1.10.357.10">
    <property type="entry name" value="Tetracycline Repressor, domain 2"/>
    <property type="match status" value="1"/>
</dbReference>
<dbReference type="GO" id="GO:0003700">
    <property type="term" value="F:DNA-binding transcription factor activity"/>
    <property type="evidence" value="ECO:0007669"/>
    <property type="project" value="TreeGrafter"/>
</dbReference>